<dbReference type="GO" id="GO:0007188">
    <property type="term" value="P:adenylate cyclase-modulating G protein-coupled receptor signaling pathway"/>
    <property type="evidence" value="ECO:0007669"/>
    <property type="project" value="TreeGrafter"/>
</dbReference>
<evidence type="ECO:0000256" key="4">
    <source>
        <dbReference type="ARBA" id="ARBA00023224"/>
    </source>
</evidence>
<protein>
    <submittedName>
        <fullName evidence="6">Predicted protein</fullName>
    </submittedName>
</protein>
<dbReference type="GO" id="GO:0031683">
    <property type="term" value="F:G-protein beta/gamma-subunit complex binding"/>
    <property type="evidence" value="ECO:0007669"/>
    <property type="project" value="InterPro"/>
</dbReference>
<dbReference type="VEuPathDB" id="AmoebaDB:NAEGRDRAFT_73162"/>
<dbReference type="Pfam" id="PF00503">
    <property type="entry name" value="G-alpha"/>
    <property type="match status" value="1"/>
</dbReference>
<keyword evidence="3" id="KW-0342">GTP-binding</keyword>
<dbReference type="GO" id="GO:0046872">
    <property type="term" value="F:metal ion binding"/>
    <property type="evidence" value="ECO:0007669"/>
    <property type="project" value="UniProtKB-KW"/>
</dbReference>
<dbReference type="EMBL" id="GG738902">
    <property type="protein sequence ID" value="EFC39174.1"/>
    <property type="molecule type" value="Genomic_DNA"/>
</dbReference>
<evidence type="ECO:0000256" key="5">
    <source>
        <dbReference type="PIRSR" id="PIRSR601019-2"/>
    </source>
</evidence>
<evidence type="ECO:0000256" key="1">
    <source>
        <dbReference type="ARBA" id="ARBA00022723"/>
    </source>
</evidence>
<dbReference type="Gene3D" id="3.40.50.300">
    <property type="entry name" value="P-loop containing nucleotide triphosphate hydrolases"/>
    <property type="match status" value="1"/>
</dbReference>
<gene>
    <name evidence="6" type="ORF">NAEGRDRAFT_73162</name>
</gene>
<evidence type="ECO:0000313" key="7">
    <source>
        <dbReference type="Proteomes" id="UP000006671"/>
    </source>
</evidence>
<dbReference type="Proteomes" id="UP000006671">
    <property type="component" value="Unassembled WGS sequence"/>
</dbReference>
<sequence>MGSKSSRTKPDIGKSTITIHQEQLLSTEDEWIILGTADSGTSTFYYMIERILRKNRNYSNRDEFNHDLQIVCSLMIKRLWTILEESERNRIIDMIPKSFGPCLENLNDKSNIDDSQISEFDYCGLLMYIWNIPFFRESFETKWNAISPNISENIKDPNIVMNLLILENLEELISRIKSKSEFFPMALSYTSSMGVRDFKYNNILVKNVGGSRSQRKKWINCFNGQSLAILLVSLAELDQYTVEDARTLRMQESKMLLGELINSNFLRRARKIVIFTKPDILIKKLQKGHSINLGNFKMRPEFKDIINKHELKKVVNSIVSHYLDFENEMEFNKIHSFHIVNTTEMEEVNSVLERILDHNSKNTFISPCLLNGNRKPEQFEREMQERLFWKCREQRLSDVEILFNHI</sequence>
<dbReference type="PROSITE" id="PS51882">
    <property type="entry name" value="G_ALPHA"/>
    <property type="match status" value="1"/>
</dbReference>
<dbReference type="FunFam" id="3.40.50.300:FF:000692">
    <property type="entry name" value="Guanine nucleotide-binding protein subunit alpha"/>
    <property type="match status" value="1"/>
</dbReference>
<proteinExistence type="predicted"/>
<keyword evidence="1 5" id="KW-0479">Metal-binding</keyword>
<organism evidence="7">
    <name type="scientific">Naegleria gruberi</name>
    <name type="common">Amoeba</name>
    <dbReference type="NCBI Taxonomy" id="5762"/>
    <lineage>
        <taxon>Eukaryota</taxon>
        <taxon>Discoba</taxon>
        <taxon>Heterolobosea</taxon>
        <taxon>Tetramitia</taxon>
        <taxon>Eutetramitia</taxon>
        <taxon>Vahlkampfiidae</taxon>
        <taxon>Naegleria</taxon>
    </lineage>
</organism>
<dbReference type="SUPFAM" id="SSF52540">
    <property type="entry name" value="P-loop containing nucleoside triphosphate hydrolases"/>
    <property type="match status" value="1"/>
</dbReference>
<keyword evidence="5" id="KW-0460">Magnesium</keyword>
<evidence type="ECO:0000313" key="6">
    <source>
        <dbReference type="EMBL" id="EFC39174.1"/>
    </source>
</evidence>
<dbReference type="SMART" id="SM00275">
    <property type="entry name" value="G_alpha"/>
    <property type="match status" value="1"/>
</dbReference>
<keyword evidence="2" id="KW-0547">Nucleotide-binding</keyword>
<dbReference type="GO" id="GO:0005737">
    <property type="term" value="C:cytoplasm"/>
    <property type="evidence" value="ECO:0007669"/>
    <property type="project" value="TreeGrafter"/>
</dbReference>
<dbReference type="InParanoid" id="D2VVW3"/>
<dbReference type="PRINTS" id="PR00318">
    <property type="entry name" value="GPROTEINA"/>
</dbReference>
<feature type="binding site" evidence="5">
    <location>
        <position position="190"/>
    </location>
    <ligand>
        <name>Mg(2+)</name>
        <dbReference type="ChEBI" id="CHEBI:18420"/>
    </ligand>
</feature>
<keyword evidence="4" id="KW-0807">Transducer</keyword>
<evidence type="ECO:0000256" key="3">
    <source>
        <dbReference type="ARBA" id="ARBA00023134"/>
    </source>
</evidence>
<dbReference type="STRING" id="5762.D2VVW3"/>
<dbReference type="GO" id="GO:0005834">
    <property type="term" value="C:heterotrimeric G-protein complex"/>
    <property type="evidence" value="ECO:0007669"/>
    <property type="project" value="TreeGrafter"/>
</dbReference>
<dbReference type="PANTHER" id="PTHR10218:SF302">
    <property type="entry name" value="GUANINE NUCLEOTIDE-BINDING PROTEIN ALPHA-5 SUBUNIT"/>
    <property type="match status" value="1"/>
</dbReference>
<dbReference type="AlphaFoldDB" id="D2VVW3"/>
<dbReference type="InterPro" id="IPR001019">
    <property type="entry name" value="Gprotein_alpha_su"/>
</dbReference>
<dbReference type="GeneID" id="8858149"/>
<dbReference type="KEGG" id="ngr:NAEGRDRAFT_73162"/>
<accession>D2VVW3</accession>
<name>D2VVW3_NAEGR</name>
<evidence type="ECO:0000256" key="2">
    <source>
        <dbReference type="ARBA" id="ARBA00022741"/>
    </source>
</evidence>
<feature type="binding site" evidence="5">
    <location>
        <position position="42"/>
    </location>
    <ligand>
        <name>Mg(2+)</name>
        <dbReference type="ChEBI" id="CHEBI:18420"/>
    </ligand>
</feature>
<dbReference type="RefSeq" id="XP_002671918.1">
    <property type="nucleotide sequence ID" value="XM_002671872.1"/>
</dbReference>
<dbReference type="eggNOG" id="KOG0085">
    <property type="taxonomic scope" value="Eukaryota"/>
</dbReference>
<dbReference type="InterPro" id="IPR027417">
    <property type="entry name" value="P-loop_NTPase"/>
</dbReference>
<dbReference type="GO" id="GO:0001664">
    <property type="term" value="F:G protein-coupled receptor binding"/>
    <property type="evidence" value="ECO:0007669"/>
    <property type="project" value="TreeGrafter"/>
</dbReference>
<dbReference type="PANTHER" id="PTHR10218">
    <property type="entry name" value="GTP-BINDING PROTEIN ALPHA SUBUNIT"/>
    <property type="match status" value="1"/>
</dbReference>
<keyword evidence="7" id="KW-1185">Reference proteome</keyword>
<dbReference type="GO" id="GO:0003924">
    <property type="term" value="F:GTPase activity"/>
    <property type="evidence" value="ECO:0007669"/>
    <property type="project" value="InterPro"/>
</dbReference>
<dbReference type="OrthoDB" id="5817230at2759"/>
<dbReference type="GO" id="GO:0005525">
    <property type="term" value="F:GTP binding"/>
    <property type="evidence" value="ECO:0007669"/>
    <property type="project" value="UniProtKB-KW"/>
</dbReference>
<reference evidence="6 7" key="1">
    <citation type="journal article" date="2010" name="Cell">
        <title>The genome of Naegleria gruberi illuminates early eukaryotic versatility.</title>
        <authorList>
            <person name="Fritz-Laylin L.K."/>
            <person name="Prochnik S.E."/>
            <person name="Ginger M.L."/>
            <person name="Dacks J.B."/>
            <person name="Carpenter M.L."/>
            <person name="Field M.C."/>
            <person name="Kuo A."/>
            <person name="Paredez A."/>
            <person name="Chapman J."/>
            <person name="Pham J."/>
            <person name="Shu S."/>
            <person name="Neupane R."/>
            <person name="Cipriano M."/>
            <person name="Mancuso J."/>
            <person name="Tu H."/>
            <person name="Salamov A."/>
            <person name="Lindquist E."/>
            <person name="Shapiro H."/>
            <person name="Lucas S."/>
            <person name="Grigoriev I.V."/>
            <person name="Cande W.Z."/>
            <person name="Fulton C."/>
            <person name="Rokhsar D.S."/>
            <person name="Dawson S.C."/>
        </authorList>
    </citation>
    <scope>NUCLEOTIDE SEQUENCE [LARGE SCALE GENOMIC DNA]</scope>
    <source>
        <strain evidence="6 7">NEG-M</strain>
    </source>
</reference>